<dbReference type="GO" id="GO:0015774">
    <property type="term" value="P:polysaccharide transport"/>
    <property type="evidence" value="ECO:0007669"/>
    <property type="project" value="InterPro"/>
</dbReference>
<evidence type="ECO:0008006" key="3">
    <source>
        <dbReference type="Google" id="ProtNLM"/>
    </source>
</evidence>
<dbReference type="AlphaFoldDB" id="A0A7U4RRL8"/>
<dbReference type="InterPro" id="IPR007833">
    <property type="entry name" value="Capsule_polysaccharide_synth"/>
</dbReference>
<name>A0A7U4RRL8_9BACT</name>
<keyword evidence="2" id="KW-1185">Reference proteome</keyword>
<dbReference type="GO" id="GO:0000271">
    <property type="term" value="P:polysaccharide biosynthetic process"/>
    <property type="evidence" value="ECO:0007669"/>
    <property type="project" value="InterPro"/>
</dbReference>
<dbReference type="KEGG" id="slh:YH65_01500"/>
<organism evidence="1 2">
    <name type="scientific">Sulfurovum lithotrophicum</name>
    <dbReference type="NCBI Taxonomy" id="206403"/>
    <lineage>
        <taxon>Bacteria</taxon>
        <taxon>Pseudomonadati</taxon>
        <taxon>Campylobacterota</taxon>
        <taxon>Epsilonproteobacteria</taxon>
        <taxon>Campylobacterales</taxon>
        <taxon>Sulfurovaceae</taxon>
        <taxon>Sulfurovum</taxon>
    </lineage>
</organism>
<reference evidence="1 2" key="1">
    <citation type="submission" date="2015-04" db="EMBL/GenBank/DDBJ databases">
        <title>Complete genome sequence of Sulfurovum lithotrophicum ATCC BAA-797T.</title>
        <authorList>
            <person name="Ahn J."/>
            <person name="Park G."/>
            <person name="Jeon W."/>
            <person name="Jang Y."/>
            <person name="Jang M."/>
            <person name="Lee H."/>
            <person name="Lee H."/>
        </authorList>
    </citation>
    <scope>NUCLEOTIDE SEQUENCE [LARGE SCALE GENOMIC DNA]</scope>
    <source>
        <strain evidence="2">ATCC BAA-797 / 42BKT</strain>
    </source>
</reference>
<proteinExistence type="predicted"/>
<dbReference type="Pfam" id="PF05159">
    <property type="entry name" value="Capsule_synth"/>
    <property type="match status" value="1"/>
</dbReference>
<dbReference type="Proteomes" id="UP000034444">
    <property type="component" value="Chromosome"/>
</dbReference>
<evidence type="ECO:0000313" key="1">
    <source>
        <dbReference type="EMBL" id="AKF25901.1"/>
    </source>
</evidence>
<protein>
    <recommendedName>
        <fullName evidence="3">Capsule biosynthesis protein</fullName>
    </recommendedName>
</protein>
<accession>A0A7U4RRL8</accession>
<gene>
    <name evidence="1" type="ORF">YH65_01500</name>
</gene>
<evidence type="ECO:0000313" key="2">
    <source>
        <dbReference type="Proteomes" id="UP000034444"/>
    </source>
</evidence>
<dbReference type="CDD" id="cd16439">
    <property type="entry name" value="beta_Kdo_transferase_KpsC_2"/>
    <property type="match status" value="1"/>
</dbReference>
<reference evidence="2" key="2">
    <citation type="journal article" date="2017" name="Stand. Genomic Sci.">
        <title>Complete genome sequence of the sulfur-oxidizing chemolithoautotrophic Sulfurovum lithotrophicum 42BKTT.</title>
        <authorList>
            <person name="Jeon W."/>
            <person name="Priscilla L."/>
            <person name="Park G."/>
            <person name="Lee H."/>
            <person name="Lee N."/>
            <person name="Lee D."/>
            <person name="Kwon H."/>
            <person name="Ahn I."/>
            <person name="Lee C."/>
            <person name="Lee H."/>
            <person name="Ahn J."/>
        </authorList>
    </citation>
    <scope>NUCLEOTIDE SEQUENCE [LARGE SCALE GENOMIC DNA]</scope>
    <source>
        <strain evidence="2">ATCC BAA-797 / 42BKT</strain>
    </source>
</reference>
<sequence length="365" mass="42192">MLYRKRKKRIFLFGFSYWKRNFIKPFFAEEGEIVFCRTLDEALGKGLTKHSSVYLWGKNPFPEVEAYIGGGEGKLWRVEDGFIRSVSLGSDLTRPYSLVMDSRGIYFDPHEESDLEHMLNTATFGPELIVRAQRLQDYLVRHRISKYNADRERKLILPHYSNEKKVILIPGQVEDDASILYGANGMSNLALIKETRKHAPEAYIVYKPHPDVLAGNRKGNVAYDDVMKYCDMMIANTSLDSILALSDEVHTMTSLVGFEALIRGKKVYTYGTPFYAGWGLTFDRKTVPRRTRRRTLDELVAATLIVYPRYINPVDSKPCEIEVILNKIDEEKKRYNKNSLYKVYVDSRNIVSRKIQWCIKALKGE</sequence>
<dbReference type="EMBL" id="CP011308">
    <property type="protein sequence ID" value="AKF25901.1"/>
    <property type="molecule type" value="Genomic_DNA"/>
</dbReference>